<dbReference type="EMBL" id="NVUU01000117">
    <property type="protein sequence ID" value="PCI92163.1"/>
    <property type="molecule type" value="Genomic_DNA"/>
</dbReference>
<keyword evidence="1" id="KW-0732">Signal</keyword>
<evidence type="ECO:0000313" key="3">
    <source>
        <dbReference type="Proteomes" id="UP000217838"/>
    </source>
</evidence>
<dbReference type="AlphaFoldDB" id="A0A2A4YBK9"/>
<gene>
    <name evidence="2" type="ORF">COB11_07890</name>
</gene>
<feature type="signal peptide" evidence="1">
    <location>
        <begin position="1"/>
        <end position="25"/>
    </location>
</feature>
<accession>A0A2A4YBK9</accession>
<reference evidence="3" key="1">
    <citation type="submission" date="2017-08" db="EMBL/GenBank/DDBJ databases">
        <title>A dynamic microbial community with high functional redundancy inhabits the cold, oxic subseafloor aquifer.</title>
        <authorList>
            <person name="Tully B.J."/>
            <person name="Wheat C.G."/>
            <person name="Glazer B.T."/>
            <person name="Huber J.A."/>
        </authorList>
    </citation>
    <scope>NUCLEOTIDE SEQUENCE [LARGE SCALE GENOMIC DNA]</scope>
</reference>
<feature type="chain" id="PRO_5013331709" evidence="1">
    <location>
        <begin position="26"/>
        <end position="688"/>
    </location>
</feature>
<proteinExistence type="predicted"/>
<name>A0A2A4YBK9_UNCAE</name>
<evidence type="ECO:0000256" key="1">
    <source>
        <dbReference type="SAM" id="SignalP"/>
    </source>
</evidence>
<comment type="caution">
    <text evidence="2">The sequence shown here is derived from an EMBL/GenBank/DDBJ whole genome shotgun (WGS) entry which is preliminary data.</text>
</comment>
<organism evidence="2 3">
    <name type="scientific">Aerophobetes bacterium</name>
    <dbReference type="NCBI Taxonomy" id="2030807"/>
    <lineage>
        <taxon>Bacteria</taxon>
        <taxon>Candidatus Aerophobota</taxon>
    </lineage>
</organism>
<dbReference type="Proteomes" id="UP000217838">
    <property type="component" value="Unassembled WGS sequence"/>
</dbReference>
<evidence type="ECO:0000313" key="2">
    <source>
        <dbReference type="EMBL" id="PCI92163.1"/>
    </source>
</evidence>
<protein>
    <submittedName>
        <fullName evidence="2">Uncharacterized protein</fullName>
    </submittedName>
</protein>
<sequence>MKKLKNNFVYLLTSFGLLLPFSIHSENCDKQLKYIEEITTDICSYLYHRHGMYNCGSGGQYLGSVRSYSLEYETESLVDINHARSLLIDSAKFFLKKMNGHRKLKSYIENYPMKIEDISLGISFINKFGHRVSSKHIARVVLVEGNIYYEVYDNVNNKLLDIYKEKYDEALNIYKREISPPEISIDFPNNSKNQNSEQFLTQKLKYQQYFESTMDVTRKDSKTNSMNLPVGKSDNIISIYTVRKNEDEDTGDTSQVKALASSSHGNEIKQSIIIQNLKKDLINKLEEKYAYIVRDTAGRIAGKIHDCSFECDKIAEVDINDARILLMDSVEHSLNAFNNDENLKPHMVNYPFTEKNIGFGICFVDKQGYRISSKHIARAVLIRDTIFYSVYDSDNDKLIDVYKESYEDSLAFFKNKKSPPNILITYPKNSTKFKSDYFDSEKEQKKRLFESKRDNLYGSKDLVGQKALKEDEILSFGNKLIFLSEKALNPALKLNCTVNPQIKKELISKLQKSIDSQDEVYFTYIDETVCKLLSSFELLDLCESYSRTGNSKGIEKIELNFLFPCNYDPITHKVFIIQLFTYLHRSLENHPKLKFLFNKKAFPQGPLEITIKSKDLLKNKTEFATVAKSSIQNGIIKLYAYSTAEKRYKLISDELYFFTYSQTKGLIKVSHGVDFDKNFLEFQKYYID</sequence>